<dbReference type="Proteomes" id="UP000095546">
    <property type="component" value="Unassembled WGS sequence"/>
</dbReference>
<evidence type="ECO:0000313" key="2">
    <source>
        <dbReference type="Proteomes" id="UP000095546"/>
    </source>
</evidence>
<evidence type="ECO:0000313" key="1">
    <source>
        <dbReference type="EMBL" id="CUN75720.1"/>
    </source>
</evidence>
<accession>A0A173ZJB9</accession>
<gene>
    <name evidence="1" type="ORF">ERS852385_01290</name>
</gene>
<name>A0A173ZJB9_9FIRM</name>
<organism evidence="1 2">
    <name type="scientific">Mitsuokella jalaludinii</name>
    <dbReference type="NCBI Taxonomy" id="187979"/>
    <lineage>
        <taxon>Bacteria</taxon>
        <taxon>Bacillati</taxon>
        <taxon>Bacillota</taxon>
        <taxon>Negativicutes</taxon>
        <taxon>Selenomonadales</taxon>
        <taxon>Selenomonadaceae</taxon>
        <taxon>Mitsuokella</taxon>
    </lineage>
</organism>
<dbReference type="EMBL" id="CYYU01000007">
    <property type="protein sequence ID" value="CUN75720.1"/>
    <property type="molecule type" value="Genomic_DNA"/>
</dbReference>
<dbReference type="AlphaFoldDB" id="A0A173ZJB9"/>
<protein>
    <submittedName>
        <fullName evidence="1">Uncharacterized protein</fullName>
    </submittedName>
</protein>
<dbReference type="STRING" id="187979.ERS852385_01290"/>
<keyword evidence="2" id="KW-1185">Reference proteome</keyword>
<sequence length="81" mass="9144">MRRFSEVIDASFVKIEMNFRVAAIGIDDTNQALFNVAIVWQIEVDNGDVLLEFIRENETRGEENNVLLYAAAFQHGNGIAN</sequence>
<proteinExistence type="predicted"/>
<reference evidence="1 2" key="1">
    <citation type="submission" date="2015-09" db="EMBL/GenBank/DDBJ databases">
        <authorList>
            <consortium name="Pathogen Informatics"/>
        </authorList>
    </citation>
    <scope>NUCLEOTIDE SEQUENCE [LARGE SCALE GENOMIC DNA]</scope>
    <source>
        <strain evidence="1 2">2789STDY5608828</strain>
    </source>
</reference>